<dbReference type="AlphaFoldDB" id="A0A5N7ACF7"/>
<evidence type="ECO:0000256" key="1">
    <source>
        <dbReference type="SAM" id="SignalP"/>
    </source>
</evidence>
<feature type="chain" id="PRO_5024976629" evidence="1">
    <location>
        <begin position="22"/>
        <end position="575"/>
    </location>
</feature>
<dbReference type="RefSeq" id="XP_031929820.1">
    <property type="nucleotide sequence ID" value="XM_032072177.1"/>
</dbReference>
<gene>
    <name evidence="2" type="ORF">BDV27DRAFT_155631</name>
</gene>
<name>A0A5N7ACF7_9EURO</name>
<dbReference type="Proteomes" id="UP000326268">
    <property type="component" value="Unassembled WGS sequence"/>
</dbReference>
<sequence length="575" mass="63656">MWMLKTLLLVTLFLGFSNAVALQVWRDAVVKSENTEEDIVLYSARATFKSPLENEQLVQLAKNAYDAMQSEAKKDNIKPELQPQVMVALAVHKEVFLSSSAMGPPLLYDRTEKSGGKGQIQKGPPKELISIFNLCSQNLLGGAEHRYEASCGDINVFLAYYERNKKDVRNMEENGRLVVWGVGANEVGQNDKAHIMESCYDQKDLKFGCGSALEGFYEKIHVVKDVDPKPYDERDLQAIDAQPLWSVDNTPAGNCHVPLNSNGDKEEALTVQQLTIPNPNGKNTKFLVFGSRITFTDPKETIEAEHIVGLAQAAFEEMTSTKIPSRMKMPTVMSALQVGNEVFLASSMTGGWGTYIYTAFEGERPVPPSGQNTGAEAYGEFTNVLTENAPDVRDALQACSIKAVGQHGKRHWELTNTTEASITGQGLMNTKQSGESLLPRGPNENIIQHRFNANCGEIMASLAYRMTHNKKTDKLRHLTPKPKIVAWEKTKGEGKIKPPCEHKDGNKEEDKCGEGWGCGAFTGKAGMDFEVIKPEVEPLDVNDAAFPKFQVHAVRFPKLKKSKKKTPEPSDHQKP</sequence>
<dbReference type="GeneID" id="43656623"/>
<evidence type="ECO:0000313" key="3">
    <source>
        <dbReference type="Proteomes" id="UP000326268"/>
    </source>
</evidence>
<evidence type="ECO:0000313" key="2">
    <source>
        <dbReference type="EMBL" id="KAE8366739.1"/>
    </source>
</evidence>
<accession>A0A5N7ACF7</accession>
<organism evidence="2 3">
    <name type="scientific">Aspergillus caelatus</name>
    <dbReference type="NCBI Taxonomy" id="61420"/>
    <lineage>
        <taxon>Eukaryota</taxon>
        <taxon>Fungi</taxon>
        <taxon>Dikarya</taxon>
        <taxon>Ascomycota</taxon>
        <taxon>Pezizomycotina</taxon>
        <taxon>Eurotiomycetes</taxon>
        <taxon>Eurotiomycetidae</taxon>
        <taxon>Eurotiales</taxon>
        <taxon>Aspergillaceae</taxon>
        <taxon>Aspergillus</taxon>
        <taxon>Aspergillus subgen. Circumdati</taxon>
    </lineage>
</organism>
<dbReference type="EMBL" id="ML737608">
    <property type="protein sequence ID" value="KAE8366739.1"/>
    <property type="molecule type" value="Genomic_DNA"/>
</dbReference>
<reference evidence="2 3" key="1">
    <citation type="submission" date="2019-04" db="EMBL/GenBank/DDBJ databases">
        <title>Friends and foes A comparative genomics studyof 23 Aspergillus species from section Flavi.</title>
        <authorList>
            <consortium name="DOE Joint Genome Institute"/>
            <person name="Kjaerbolling I."/>
            <person name="Vesth T."/>
            <person name="Frisvad J.C."/>
            <person name="Nybo J.L."/>
            <person name="Theobald S."/>
            <person name="Kildgaard S."/>
            <person name="Isbrandt T."/>
            <person name="Kuo A."/>
            <person name="Sato A."/>
            <person name="Lyhne E.K."/>
            <person name="Kogle M.E."/>
            <person name="Wiebenga A."/>
            <person name="Kun R.S."/>
            <person name="Lubbers R.J."/>
            <person name="Makela M.R."/>
            <person name="Barry K."/>
            <person name="Chovatia M."/>
            <person name="Clum A."/>
            <person name="Daum C."/>
            <person name="Haridas S."/>
            <person name="He G."/>
            <person name="LaButti K."/>
            <person name="Lipzen A."/>
            <person name="Mondo S."/>
            <person name="Riley R."/>
            <person name="Salamov A."/>
            <person name="Simmons B.A."/>
            <person name="Magnuson J.K."/>
            <person name="Henrissat B."/>
            <person name="Mortensen U.H."/>
            <person name="Larsen T.O."/>
            <person name="Devries R.P."/>
            <person name="Grigoriev I.V."/>
            <person name="Machida M."/>
            <person name="Baker S.E."/>
            <person name="Andersen M.R."/>
        </authorList>
    </citation>
    <scope>NUCLEOTIDE SEQUENCE [LARGE SCALE GENOMIC DNA]</scope>
    <source>
        <strain evidence="2 3">CBS 763.97</strain>
    </source>
</reference>
<keyword evidence="3" id="KW-1185">Reference proteome</keyword>
<feature type="signal peptide" evidence="1">
    <location>
        <begin position="1"/>
        <end position="21"/>
    </location>
</feature>
<dbReference type="OrthoDB" id="3780330at2759"/>
<proteinExistence type="predicted"/>
<keyword evidence="1" id="KW-0732">Signal</keyword>
<protein>
    <submittedName>
        <fullName evidence="2">Uncharacterized protein</fullName>
    </submittedName>
</protein>